<dbReference type="InterPro" id="IPR019665">
    <property type="entry name" value="OxRdtase/DH_put_Rossmann_dom"/>
</dbReference>
<evidence type="ECO:0000259" key="2">
    <source>
        <dbReference type="Pfam" id="PF10728"/>
    </source>
</evidence>
<dbReference type="PANTHER" id="PTHR40459">
    <property type="entry name" value="CONSERVED HYPOTHETICAL ALANINE AND LEUCINE RICH PROTEIN"/>
    <property type="match status" value="1"/>
</dbReference>
<organism evidence="3 4">
    <name type="scientific">Thermoanaerobacterium thermosaccharolyticum</name>
    <name type="common">Clostridium thermosaccharolyticum</name>
    <dbReference type="NCBI Taxonomy" id="1517"/>
    <lineage>
        <taxon>Bacteria</taxon>
        <taxon>Bacillati</taxon>
        <taxon>Bacillota</taxon>
        <taxon>Clostridia</taxon>
        <taxon>Thermoanaerobacterales</taxon>
        <taxon>Thermoanaerobacteraceae</taxon>
        <taxon>Thermoanaerobacterium</taxon>
    </lineage>
</organism>
<evidence type="ECO:0000313" key="4">
    <source>
        <dbReference type="Proteomes" id="UP000214975"/>
    </source>
</evidence>
<evidence type="ECO:0000259" key="1">
    <source>
        <dbReference type="Pfam" id="PF10727"/>
    </source>
</evidence>
<dbReference type="InterPro" id="IPR037108">
    <property type="entry name" value="TM1727-like_C_sf"/>
</dbReference>
<dbReference type="Gene3D" id="1.10.1040.20">
    <property type="entry name" value="ProC-like, C-terminal domain"/>
    <property type="match status" value="1"/>
</dbReference>
<accession>A0A223HWN9</accession>
<sequence length="281" mass="30654">MKIGFIGAGKVGTSLGILLSNSSIKVSGYLSRNLSSSLKASSLTNSNAFLKYEDIINESEVIIISTNDDSIYHVVEETLKYKNLINNKIFAHLSGSISIDVLTPLKEYGHTMVLHPVQTCPSIESAVSLLPESYFTVEGNDIAVDAGINIVKAIGAKPIVIDGVNKPLYHASCVVASNYLVTLIKAANELLKASDFPIEKYPDMLLPLIRGTLKNIDESGCDASLSGPIARYDIDTIKKHIENIKDDEILKLYKVMGLATIKFFKNPGDAKMTELEEIFNE</sequence>
<proteinExistence type="predicted"/>
<evidence type="ECO:0000313" key="3">
    <source>
        <dbReference type="EMBL" id="AST56891.1"/>
    </source>
</evidence>
<dbReference type="EMBL" id="CP016893">
    <property type="protein sequence ID" value="AST56891.1"/>
    <property type="molecule type" value="Genomic_DNA"/>
</dbReference>
<dbReference type="AlphaFoldDB" id="A0A223HWN9"/>
<gene>
    <name evidence="3" type="ORF">Thert_00733</name>
</gene>
<feature type="domain" description="DUF2520" evidence="2">
    <location>
        <begin position="134"/>
        <end position="259"/>
    </location>
</feature>
<protein>
    <submittedName>
        <fullName evidence="3">Oxidoreductase</fullName>
    </submittedName>
</protein>
<reference evidence="3 4" key="1">
    <citation type="submission" date="2016-08" db="EMBL/GenBank/DDBJ databases">
        <title>A novel genetic cassette of butanologenic Thermoanaerobacterium thermosaccharolyticum that directly convert cellulose to butanol.</title>
        <authorList>
            <person name="Li T."/>
            <person name="He J."/>
        </authorList>
    </citation>
    <scope>NUCLEOTIDE SEQUENCE [LARGE SCALE GENOMIC DNA]</scope>
    <source>
        <strain evidence="3 4">TG57</strain>
    </source>
</reference>
<dbReference type="PANTHER" id="PTHR40459:SF1">
    <property type="entry name" value="CONSERVED HYPOTHETICAL ALANINE AND LEUCINE RICH PROTEIN"/>
    <property type="match status" value="1"/>
</dbReference>
<dbReference type="Pfam" id="PF10727">
    <property type="entry name" value="Rossmann-like"/>
    <property type="match status" value="1"/>
</dbReference>
<dbReference type="InterPro" id="IPR036291">
    <property type="entry name" value="NAD(P)-bd_dom_sf"/>
</dbReference>
<dbReference type="InterPro" id="IPR018931">
    <property type="entry name" value="DUF2520"/>
</dbReference>
<dbReference type="SUPFAM" id="SSF51735">
    <property type="entry name" value="NAD(P)-binding Rossmann-fold domains"/>
    <property type="match status" value="1"/>
</dbReference>
<dbReference type="Proteomes" id="UP000214975">
    <property type="component" value="Chromosome"/>
</dbReference>
<dbReference type="RefSeq" id="WP_094396915.1">
    <property type="nucleotide sequence ID" value="NZ_CP016893.1"/>
</dbReference>
<dbReference type="Gene3D" id="3.40.50.720">
    <property type="entry name" value="NAD(P)-binding Rossmann-like Domain"/>
    <property type="match status" value="1"/>
</dbReference>
<dbReference type="SUPFAM" id="SSF48179">
    <property type="entry name" value="6-phosphogluconate dehydrogenase C-terminal domain-like"/>
    <property type="match status" value="1"/>
</dbReference>
<dbReference type="InterPro" id="IPR008927">
    <property type="entry name" value="6-PGluconate_DH-like_C_sf"/>
</dbReference>
<feature type="domain" description="Putative oxidoreductase/dehydrogenase Rossmann-like" evidence="1">
    <location>
        <begin position="2"/>
        <end position="116"/>
    </location>
</feature>
<dbReference type="Pfam" id="PF10728">
    <property type="entry name" value="DUF2520"/>
    <property type="match status" value="1"/>
</dbReference>
<name>A0A223HWN9_THETR</name>